<gene>
    <name evidence="1" type="ORF">EV652_116135</name>
</gene>
<proteinExistence type="predicted"/>
<organism evidence="1 2">
    <name type="scientific">Kribbella steppae</name>
    <dbReference type="NCBI Taxonomy" id="2512223"/>
    <lineage>
        <taxon>Bacteria</taxon>
        <taxon>Bacillati</taxon>
        <taxon>Actinomycetota</taxon>
        <taxon>Actinomycetes</taxon>
        <taxon>Propionibacteriales</taxon>
        <taxon>Kribbellaceae</taxon>
        <taxon>Kribbella</taxon>
    </lineage>
</organism>
<dbReference type="OrthoDB" id="3822435at2"/>
<dbReference type="EMBL" id="SLWN01000016">
    <property type="protein sequence ID" value="TCO18107.1"/>
    <property type="molecule type" value="Genomic_DNA"/>
</dbReference>
<dbReference type="Proteomes" id="UP000294508">
    <property type="component" value="Unassembled WGS sequence"/>
</dbReference>
<protein>
    <submittedName>
        <fullName evidence="1">Uncharacterized protein</fullName>
    </submittedName>
</protein>
<accession>A0A4R2H286</accession>
<comment type="caution">
    <text evidence="1">The sequence shown here is derived from an EMBL/GenBank/DDBJ whole genome shotgun (WGS) entry which is preliminary data.</text>
</comment>
<keyword evidence="2" id="KW-1185">Reference proteome</keyword>
<name>A0A4R2H286_9ACTN</name>
<dbReference type="AlphaFoldDB" id="A0A4R2H286"/>
<evidence type="ECO:0000313" key="1">
    <source>
        <dbReference type="EMBL" id="TCO18107.1"/>
    </source>
</evidence>
<evidence type="ECO:0000313" key="2">
    <source>
        <dbReference type="Proteomes" id="UP000294508"/>
    </source>
</evidence>
<sequence>MGSTTAPPEVVEPGRTLIGEVISSGALMYAPRTLRLLVGANAICVRSLDGRLIWLETTNSSAFTAADGQVLEYAHTDEEAVMVQGDTAAEASALVSLHAALAWSEATLRPGSRQADPRQFEHRAADIRTAATEDGRQLQIVADRETGVILAIAGKSLGGDFDLKLRSVHVVDSAPDHFAARHL</sequence>
<reference evidence="1 2" key="1">
    <citation type="journal article" date="2015" name="Stand. Genomic Sci.">
        <title>Genomic Encyclopedia of Bacterial and Archaeal Type Strains, Phase III: the genomes of soil and plant-associated and newly described type strains.</title>
        <authorList>
            <person name="Whitman W.B."/>
            <person name="Woyke T."/>
            <person name="Klenk H.P."/>
            <person name="Zhou Y."/>
            <person name="Lilburn T.G."/>
            <person name="Beck B.J."/>
            <person name="De Vos P."/>
            <person name="Vandamme P."/>
            <person name="Eisen J.A."/>
            <person name="Garrity G."/>
            <person name="Hugenholtz P."/>
            <person name="Kyrpides N.C."/>
        </authorList>
    </citation>
    <scope>NUCLEOTIDE SEQUENCE [LARGE SCALE GENOMIC DNA]</scope>
    <source>
        <strain evidence="1 2">VKM Ac-2572</strain>
    </source>
</reference>